<sequence>MIFVHAIKFVYFASESVNMHRKQCIEFRRECPLEKFCSRSLIFPKVISFGAYTAFQQPMTLVRIFLSGFIYDLSILIYFIIDLVCDTVIGLILLTLFVRCHGSDWQWFLYHSNWEGSVSSPVCSW</sequence>
<dbReference type="AlphaFoldDB" id="A0A8D8R7D3"/>
<protein>
    <submittedName>
        <fullName evidence="2">Uncharacterized protein</fullName>
    </submittedName>
</protein>
<keyword evidence="1" id="KW-0812">Transmembrane</keyword>
<name>A0A8D8R7D3_9HEMI</name>
<organism evidence="2">
    <name type="scientific">Cacopsylla melanoneura</name>
    <dbReference type="NCBI Taxonomy" id="428564"/>
    <lineage>
        <taxon>Eukaryota</taxon>
        <taxon>Metazoa</taxon>
        <taxon>Ecdysozoa</taxon>
        <taxon>Arthropoda</taxon>
        <taxon>Hexapoda</taxon>
        <taxon>Insecta</taxon>
        <taxon>Pterygota</taxon>
        <taxon>Neoptera</taxon>
        <taxon>Paraneoptera</taxon>
        <taxon>Hemiptera</taxon>
        <taxon>Sternorrhyncha</taxon>
        <taxon>Psylloidea</taxon>
        <taxon>Psyllidae</taxon>
        <taxon>Psyllinae</taxon>
        <taxon>Cacopsylla</taxon>
    </lineage>
</organism>
<accession>A0A8D8R7D3</accession>
<evidence type="ECO:0000313" key="2">
    <source>
        <dbReference type="EMBL" id="CAG6643662.1"/>
    </source>
</evidence>
<keyword evidence="1" id="KW-1133">Transmembrane helix</keyword>
<evidence type="ECO:0000256" key="1">
    <source>
        <dbReference type="SAM" id="Phobius"/>
    </source>
</evidence>
<feature type="transmembrane region" description="Helical" evidence="1">
    <location>
        <begin position="75"/>
        <end position="98"/>
    </location>
</feature>
<reference evidence="2" key="1">
    <citation type="submission" date="2021-05" db="EMBL/GenBank/DDBJ databases">
        <authorList>
            <person name="Alioto T."/>
            <person name="Alioto T."/>
            <person name="Gomez Garrido J."/>
        </authorList>
    </citation>
    <scope>NUCLEOTIDE SEQUENCE</scope>
</reference>
<keyword evidence="1" id="KW-0472">Membrane</keyword>
<proteinExistence type="predicted"/>
<dbReference type="EMBL" id="HBUF01128321">
    <property type="protein sequence ID" value="CAG6643662.1"/>
    <property type="molecule type" value="Transcribed_RNA"/>
</dbReference>